<evidence type="ECO:0000256" key="3">
    <source>
        <dbReference type="PROSITE-ProRule" id="PRU00221"/>
    </source>
</evidence>
<feature type="repeat" description="WD" evidence="3">
    <location>
        <begin position="125"/>
        <end position="158"/>
    </location>
</feature>
<accession>A0A218UMP8</accession>
<dbReference type="Gene3D" id="2.130.10.10">
    <property type="entry name" value="YVTN repeat-like/Quinoprotein amine dehydrogenase"/>
    <property type="match status" value="2"/>
</dbReference>
<dbReference type="SMART" id="SM00320">
    <property type="entry name" value="WD40"/>
    <property type="match status" value="6"/>
</dbReference>
<feature type="repeat" description="WD" evidence="3">
    <location>
        <begin position="300"/>
        <end position="345"/>
    </location>
</feature>
<evidence type="ECO:0000256" key="1">
    <source>
        <dbReference type="ARBA" id="ARBA00022574"/>
    </source>
</evidence>
<evidence type="ECO:0000256" key="4">
    <source>
        <dbReference type="SAM" id="MobiDB-lite"/>
    </source>
</evidence>
<dbReference type="STRING" id="299123.ENSLSDP00000021129"/>
<reference evidence="5 6" key="1">
    <citation type="submission" date="2017-05" db="EMBL/GenBank/DDBJ databases">
        <title>Genome of assembly of the Bengalese finch, Lonchura striata domestica.</title>
        <authorList>
            <person name="Colquitt B.M."/>
            <person name="Brainard M.S."/>
        </authorList>
    </citation>
    <scope>NUCLEOTIDE SEQUENCE [LARGE SCALE GENOMIC DNA]</scope>
    <source>
        <strain evidence="5">White83orange57</strain>
    </source>
</reference>
<dbReference type="PRINTS" id="PR00320">
    <property type="entry name" value="GPROTEINBRPT"/>
</dbReference>
<name>A0A218UMP8_9PASE</name>
<keyword evidence="1 3" id="KW-0853">WD repeat</keyword>
<protein>
    <submittedName>
        <fullName evidence="5">WD repeat-containing protein 31</fullName>
    </submittedName>
</protein>
<evidence type="ECO:0000313" key="6">
    <source>
        <dbReference type="Proteomes" id="UP000197619"/>
    </source>
</evidence>
<dbReference type="PROSITE" id="PS00678">
    <property type="entry name" value="WD_REPEATS_1"/>
    <property type="match status" value="1"/>
</dbReference>
<dbReference type="Pfam" id="PF00400">
    <property type="entry name" value="WD40"/>
    <property type="match status" value="4"/>
</dbReference>
<keyword evidence="6" id="KW-1185">Reference proteome</keyword>
<evidence type="ECO:0000313" key="5">
    <source>
        <dbReference type="EMBL" id="OWK54642.1"/>
    </source>
</evidence>
<keyword evidence="2" id="KW-0677">Repeat</keyword>
<dbReference type="PANTHER" id="PTHR19869">
    <property type="entry name" value="SPERMATID WD-REPEAT PROTEIN"/>
    <property type="match status" value="1"/>
</dbReference>
<dbReference type="PROSITE" id="PS50082">
    <property type="entry name" value="WD_REPEATS_2"/>
    <property type="match status" value="4"/>
</dbReference>
<feature type="region of interest" description="Disordered" evidence="4">
    <location>
        <begin position="1"/>
        <end position="26"/>
    </location>
</feature>
<sequence length="377" mass="40110">MQENLQENSETQDKAPPFLQPPLVSGSSLRAAVQTDVMPEDARGGREWPLTSPTSSFPLLSLFLCRADGSVGQTGPASASQEHSPAHTDAVTSVAALQPDLCVSGGRDKSVAVSSWRSGAALRRFTGHEREVTKVTSALDSNRVFSASRDKTVMMWELHGTSGPSQHFPGHDLVVTGLAVSPDASQLCTGSRDNTVCKWDTETGECLGRAVISRNLVTHLCWVPGEPYVIQTSEDKTTRVWDSRELQVAHTFPAKQHIQTCCDVSQDGRYCLSSSSGSAGHGAEATLWDLRQTRGRVCEYKGHFQTTTACVFLPRGPALAPSIATSSSDSTVKVWDQDTAACLATLCLEGSGSLASLAACDSSTLLCASSNSGIHVL</sequence>
<feature type="repeat" description="WD" evidence="3">
    <location>
        <begin position="168"/>
        <end position="209"/>
    </location>
</feature>
<dbReference type="InterPro" id="IPR036322">
    <property type="entry name" value="WD40_repeat_dom_sf"/>
</dbReference>
<dbReference type="InterPro" id="IPR040066">
    <property type="entry name" value="WDR31"/>
</dbReference>
<evidence type="ECO:0000256" key="2">
    <source>
        <dbReference type="ARBA" id="ARBA00022737"/>
    </source>
</evidence>
<dbReference type="Proteomes" id="UP000197619">
    <property type="component" value="Unassembled WGS sequence"/>
</dbReference>
<feature type="repeat" description="WD" evidence="3">
    <location>
        <begin position="217"/>
        <end position="251"/>
    </location>
</feature>
<comment type="caution">
    <text evidence="5">The sequence shown here is derived from an EMBL/GenBank/DDBJ whole genome shotgun (WGS) entry which is preliminary data.</text>
</comment>
<proteinExistence type="predicted"/>
<organism evidence="5 6">
    <name type="scientific">Lonchura striata</name>
    <name type="common">white-rumped munia</name>
    <dbReference type="NCBI Taxonomy" id="40157"/>
    <lineage>
        <taxon>Eukaryota</taxon>
        <taxon>Metazoa</taxon>
        <taxon>Chordata</taxon>
        <taxon>Craniata</taxon>
        <taxon>Vertebrata</taxon>
        <taxon>Euteleostomi</taxon>
        <taxon>Archelosauria</taxon>
        <taxon>Archosauria</taxon>
        <taxon>Dinosauria</taxon>
        <taxon>Saurischia</taxon>
        <taxon>Theropoda</taxon>
        <taxon>Coelurosauria</taxon>
        <taxon>Aves</taxon>
        <taxon>Neognathae</taxon>
        <taxon>Neoaves</taxon>
        <taxon>Telluraves</taxon>
        <taxon>Australaves</taxon>
        <taxon>Passeriformes</taxon>
        <taxon>Passeroidea</taxon>
        <taxon>Estrildidae</taxon>
        <taxon>Estrildinae</taxon>
        <taxon>Lonchura</taxon>
    </lineage>
</organism>
<dbReference type="SUPFAM" id="SSF50978">
    <property type="entry name" value="WD40 repeat-like"/>
    <property type="match status" value="1"/>
</dbReference>
<dbReference type="AlphaFoldDB" id="A0A218UMP8"/>
<gene>
    <name evidence="5" type="primary">WDR31</name>
    <name evidence="5" type="ORF">RLOC_00010915</name>
</gene>
<dbReference type="PANTHER" id="PTHR19869:SF1">
    <property type="entry name" value="WD REPEAT-CONTAINING PROTEIN 31"/>
    <property type="match status" value="1"/>
</dbReference>
<dbReference type="EMBL" id="MUZQ01000231">
    <property type="protein sequence ID" value="OWK54642.1"/>
    <property type="molecule type" value="Genomic_DNA"/>
</dbReference>
<dbReference type="PROSITE" id="PS50294">
    <property type="entry name" value="WD_REPEATS_REGION"/>
    <property type="match status" value="2"/>
</dbReference>
<feature type="non-terminal residue" evidence="5">
    <location>
        <position position="377"/>
    </location>
</feature>
<dbReference type="InterPro" id="IPR020472">
    <property type="entry name" value="WD40_PAC1"/>
</dbReference>
<dbReference type="InterPro" id="IPR019775">
    <property type="entry name" value="WD40_repeat_CS"/>
</dbReference>
<dbReference type="InterPro" id="IPR001680">
    <property type="entry name" value="WD40_rpt"/>
</dbReference>
<dbReference type="InterPro" id="IPR015943">
    <property type="entry name" value="WD40/YVTN_repeat-like_dom_sf"/>
</dbReference>